<keyword evidence="1" id="KW-1133">Transmembrane helix</keyword>
<dbReference type="EMBL" id="CP032568">
    <property type="protein sequence ID" value="AYF77953.1"/>
    <property type="molecule type" value="Genomic_DNA"/>
</dbReference>
<evidence type="ECO:0000313" key="4">
    <source>
        <dbReference type="Proteomes" id="UP000267164"/>
    </source>
</evidence>
<dbReference type="PANTHER" id="PTHR33371:SF4">
    <property type="entry name" value="INTERMEMBRANE PHOSPHOLIPID TRANSPORT SYSTEM BINDING PROTEIN MLAD"/>
    <property type="match status" value="1"/>
</dbReference>
<evidence type="ECO:0000259" key="2">
    <source>
        <dbReference type="Pfam" id="PF02470"/>
    </source>
</evidence>
<dbReference type="InterPro" id="IPR052336">
    <property type="entry name" value="MlaD_Phospholipid_Transporter"/>
</dbReference>
<gene>
    <name evidence="3" type="ORF">D7D52_33690</name>
</gene>
<dbReference type="OrthoDB" id="4371474at2"/>
<keyword evidence="1" id="KW-0472">Membrane</keyword>
<feature type="transmembrane region" description="Helical" evidence="1">
    <location>
        <begin position="6"/>
        <end position="27"/>
    </location>
</feature>
<dbReference type="Pfam" id="PF02470">
    <property type="entry name" value="MlaD"/>
    <property type="match status" value="1"/>
</dbReference>
<feature type="domain" description="Mce/MlaD" evidence="2">
    <location>
        <begin position="35"/>
        <end position="104"/>
    </location>
</feature>
<accession>A0A386ZKZ4</accession>
<dbReference type="Proteomes" id="UP000267164">
    <property type="component" value="Chromosome"/>
</dbReference>
<keyword evidence="1" id="KW-0812">Transmembrane</keyword>
<sequence>MLSLTSIAVVAVVSVVYLLFGVARVDWLQHRDSAVMLIPDAANLVPHSPILLSGVKVGRVTSVRNVADGVQVRFDIDPGHRIPADSTVVIETLSALGEPYVDFRSPTGSGPYLANGQLVHTQAISTPRSIPEVARTVTDLLRQLDPQALAGLVATFSQAMAGTDTVLPELTHATDLLASTLIARIPSIRALLADAQVPGPDIAQAGADMANGGPQLDQFGIKVQQVVDSLQELLDARPVPQAYSEGSGLLPFLNNLDGYLNRIGPDAKRLYPAIGPLIERTGTAVQGLDLSALIAQAVNSVSADGRIRLQITPR</sequence>
<evidence type="ECO:0000256" key="1">
    <source>
        <dbReference type="SAM" id="Phobius"/>
    </source>
</evidence>
<protein>
    <submittedName>
        <fullName evidence="3">MCE family protein</fullName>
    </submittedName>
</protein>
<name>A0A386ZKZ4_9NOCA</name>
<keyword evidence="4" id="KW-1185">Reference proteome</keyword>
<dbReference type="AlphaFoldDB" id="A0A386ZKZ4"/>
<organism evidence="3 4">
    <name type="scientific">Nocardia yunnanensis</name>
    <dbReference type="NCBI Taxonomy" id="2382165"/>
    <lineage>
        <taxon>Bacteria</taxon>
        <taxon>Bacillati</taxon>
        <taxon>Actinomycetota</taxon>
        <taxon>Actinomycetes</taxon>
        <taxon>Mycobacteriales</taxon>
        <taxon>Nocardiaceae</taxon>
        <taxon>Nocardia</taxon>
    </lineage>
</organism>
<dbReference type="PANTHER" id="PTHR33371">
    <property type="entry name" value="INTERMEMBRANE PHOSPHOLIPID TRANSPORT SYSTEM BINDING PROTEIN MLAD-RELATED"/>
    <property type="match status" value="1"/>
</dbReference>
<evidence type="ECO:0000313" key="3">
    <source>
        <dbReference type="EMBL" id="AYF77953.1"/>
    </source>
</evidence>
<dbReference type="KEGG" id="nyu:D7D52_33690"/>
<proteinExistence type="predicted"/>
<reference evidence="3 4" key="1">
    <citation type="submission" date="2018-09" db="EMBL/GenBank/DDBJ databases">
        <title>Nocardia yunnanensis sp. nov., an actinomycete isolated from a soil sample.</title>
        <authorList>
            <person name="Zhang J."/>
        </authorList>
    </citation>
    <scope>NUCLEOTIDE SEQUENCE [LARGE SCALE GENOMIC DNA]</scope>
    <source>
        <strain evidence="3 4">CFHS0054</strain>
    </source>
</reference>
<dbReference type="InterPro" id="IPR003399">
    <property type="entry name" value="Mce/MlaD"/>
</dbReference>